<evidence type="ECO:0000256" key="7">
    <source>
        <dbReference type="ARBA" id="ARBA00022741"/>
    </source>
</evidence>
<dbReference type="SUPFAM" id="SSF55874">
    <property type="entry name" value="ATPase domain of HSP90 chaperone/DNA topoisomerase II/histidine kinase"/>
    <property type="match status" value="1"/>
</dbReference>
<evidence type="ECO:0000256" key="10">
    <source>
        <dbReference type="SAM" id="MobiDB-lite"/>
    </source>
</evidence>
<evidence type="ECO:0000256" key="1">
    <source>
        <dbReference type="ARBA" id="ARBA00000085"/>
    </source>
</evidence>
<dbReference type="NCBIfam" id="NF033792">
    <property type="entry name" value="ActS_PrrB_HisK"/>
    <property type="match status" value="1"/>
</dbReference>
<feature type="transmembrane region" description="Helical" evidence="11">
    <location>
        <begin position="48"/>
        <end position="68"/>
    </location>
</feature>
<dbReference type="PANTHER" id="PTHR44936">
    <property type="entry name" value="SENSOR PROTEIN CREC"/>
    <property type="match status" value="1"/>
</dbReference>
<evidence type="ECO:0000256" key="11">
    <source>
        <dbReference type="SAM" id="Phobius"/>
    </source>
</evidence>
<dbReference type="InterPro" id="IPR005467">
    <property type="entry name" value="His_kinase_dom"/>
</dbReference>
<name>A0A4Q2U6S8_9HYPH</name>
<evidence type="ECO:0000256" key="5">
    <source>
        <dbReference type="ARBA" id="ARBA00022553"/>
    </source>
</evidence>
<organism evidence="13 14">
    <name type="scientific">Lichenibacterium minor</name>
    <dbReference type="NCBI Taxonomy" id="2316528"/>
    <lineage>
        <taxon>Bacteria</taxon>
        <taxon>Pseudomonadati</taxon>
        <taxon>Pseudomonadota</taxon>
        <taxon>Alphaproteobacteria</taxon>
        <taxon>Hyphomicrobiales</taxon>
        <taxon>Lichenihabitantaceae</taxon>
        <taxon>Lichenibacterium</taxon>
    </lineage>
</organism>
<dbReference type="PRINTS" id="PR00344">
    <property type="entry name" value="BCTRLSENSOR"/>
</dbReference>
<feature type="transmembrane region" description="Helical" evidence="11">
    <location>
        <begin position="24"/>
        <end position="42"/>
    </location>
</feature>
<keyword evidence="14" id="KW-1185">Reference proteome</keyword>
<evidence type="ECO:0000313" key="14">
    <source>
        <dbReference type="Proteomes" id="UP000290759"/>
    </source>
</evidence>
<reference evidence="13 14" key="1">
    <citation type="submission" date="2018-12" db="EMBL/GenBank/DDBJ databases">
        <authorList>
            <person name="Grouzdev D.S."/>
            <person name="Krutkina M.S."/>
        </authorList>
    </citation>
    <scope>NUCLEOTIDE SEQUENCE [LARGE SCALE GENOMIC DNA]</scope>
    <source>
        <strain evidence="13 14">RmlP026</strain>
    </source>
</reference>
<dbReference type="GO" id="GO:0005524">
    <property type="term" value="F:ATP binding"/>
    <property type="evidence" value="ECO:0007669"/>
    <property type="project" value="UniProtKB-KW"/>
</dbReference>
<dbReference type="EMBL" id="QYBB01000007">
    <property type="protein sequence ID" value="RYC32353.1"/>
    <property type="molecule type" value="Genomic_DNA"/>
</dbReference>
<keyword evidence="4" id="KW-1003">Cell membrane</keyword>
<comment type="subcellular location">
    <subcellularLocation>
        <location evidence="2">Cell membrane</location>
        <topology evidence="2">Multi-pass membrane protein</topology>
    </subcellularLocation>
</comment>
<dbReference type="InterPro" id="IPR003661">
    <property type="entry name" value="HisK_dim/P_dom"/>
</dbReference>
<evidence type="ECO:0000256" key="2">
    <source>
        <dbReference type="ARBA" id="ARBA00004651"/>
    </source>
</evidence>
<dbReference type="InterPro" id="IPR003594">
    <property type="entry name" value="HATPase_dom"/>
</dbReference>
<feature type="transmembrane region" description="Helical" evidence="11">
    <location>
        <begin position="126"/>
        <end position="143"/>
    </location>
</feature>
<dbReference type="SUPFAM" id="SSF47384">
    <property type="entry name" value="Homodimeric domain of signal transducing histidine kinase"/>
    <property type="match status" value="1"/>
</dbReference>
<dbReference type="Pfam" id="PF25323">
    <property type="entry name" value="6TM_PilS"/>
    <property type="match status" value="1"/>
</dbReference>
<evidence type="ECO:0000256" key="8">
    <source>
        <dbReference type="ARBA" id="ARBA00022777"/>
    </source>
</evidence>
<dbReference type="RefSeq" id="WP_129225320.1">
    <property type="nucleotide sequence ID" value="NZ_QYBB01000007.1"/>
</dbReference>
<dbReference type="Pfam" id="PF02518">
    <property type="entry name" value="HATPase_c"/>
    <property type="match status" value="1"/>
</dbReference>
<dbReference type="CDD" id="cd00082">
    <property type="entry name" value="HisKA"/>
    <property type="match status" value="1"/>
</dbReference>
<feature type="region of interest" description="Disordered" evidence="10">
    <location>
        <begin position="437"/>
        <end position="461"/>
    </location>
</feature>
<keyword evidence="7" id="KW-0547">Nucleotide-binding</keyword>
<dbReference type="InterPro" id="IPR050980">
    <property type="entry name" value="2C_sensor_his_kinase"/>
</dbReference>
<evidence type="ECO:0000256" key="4">
    <source>
        <dbReference type="ARBA" id="ARBA00022475"/>
    </source>
</evidence>
<keyword evidence="11" id="KW-0812">Transmembrane</keyword>
<keyword evidence="5" id="KW-0597">Phosphoprotein</keyword>
<protein>
    <recommendedName>
        <fullName evidence="3">histidine kinase</fullName>
        <ecNumber evidence="3">2.7.13.3</ecNumber>
    </recommendedName>
</protein>
<reference evidence="13 14" key="2">
    <citation type="submission" date="2019-02" db="EMBL/GenBank/DDBJ databases">
        <title>'Lichenibacterium ramalinii' gen. nov. sp. nov., 'Lichenibacterium minor' gen. nov. sp. nov.</title>
        <authorList>
            <person name="Pankratov T."/>
        </authorList>
    </citation>
    <scope>NUCLEOTIDE SEQUENCE [LARGE SCALE GENOMIC DNA]</scope>
    <source>
        <strain evidence="13 14">RmlP026</strain>
    </source>
</reference>
<comment type="catalytic activity">
    <reaction evidence="1">
        <text>ATP + protein L-histidine = ADP + protein N-phospho-L-histidine.</text>
        <dbReference type="EC" id="2.7.13.3"/>
    </reaction>
</comment>
<dbReference type="InterPro" id="IPR036890">
    <property type="entry name" value="HATPase_C_sf"/>
</dbReference>
<dbReference type="SMART" id="SM00388">
    <property type="entry name" value="HisKA"/>
    <property type="match status" value="1"/>
</dbReference>
<sequence>MPNMIDIDLGRPARRLRVDTLSRLRWLALTGQASAVLFTQLVLGFPLPLAACLAVIGLSVICNAWLRFHYPVTHRLNDHTATALLGYDLLQLSALLYLTGGLQNPFSMLFLAPVMISAASLPPPRTLLLGGLAVVAATVLVRWHEPLPWHPGEEIRLPFLFSAGIWCAVVLGVGFIGVYASRVAEEARQLSDALAATELVLAREQHLTQLDGLAAAAAHELGTPLATITLVVREMLGLVAKAGAMIDVAQIADDIRLLDQEAQRCRAILGKLTSLGTEDAGPLEEMTLSHLVEDVAGPQRNFDVAVTVTPIGFDEEPVCARNPAILYGLGNLVENAVDFARHGVQIDAHWTPDIVSVTVRDDGPGFAAEILSRLGEPYVTTRRAGGRAKSETNSGLGLGLFIAKTLLERSGAVVRTSNASAPQTGAVVSVTWPRDAFERGAARPRSTPSKRPKEPRAPGLF</sequence>
<evidence type="ECO:0000256" key="6">
    <source>
        <dbReference type="ARBA" id="ARBA00022679"/>
    </source>
</evidence>
<keyword evidence="8 13" id="KW-0418">Kinase</keyword>
<keyword evidence="11" id="KW-0472">Membrane</keyword>
<dbReference type="Gene3D" id="1.10.287.130">
    <property type="match status" value="1"/>
</dbReference>
<keyword evidence="6" id="KW-0808">Transferase</keyword>
<accession>A0A4Q2U6S8</accession>
<feature type="transmembrane region" description="Helical" evidence="11">
    <location>
        <begin position="155"/>
        <end position="180"/>
    </location>
</feature>
<dbReference type="PANTHER" id="PTHR44936:SF10">
    <property type="entry name" value="SENSOR PROTEIN RSTB"/>
    <property type="match status" value="1"/>
</dbReference>
<proteinExistence type="predicted"/>
<evidence type="ECO:0000259" key="12">
    <source>
        <dbReference type="PROSITE" id="PS50109"/>
    </source>
</evidence>
<comment type="caution">
    <text evidence="13">The sequence shown here is derived from an EMBL/GenBank/DDBJ whole genome shotgun (WGS) entry which is preliminary data.</text>
</comment>
<dbReference type="OrthoDB" id="9785252at2"/>
<keyword evidence="9" id="KW-0067">ATP-binding</keyword>
<dbReference type="PROSITE" id="PS50109">
    <property type="entry name" value="HIS_KIN"/>
    <property type="match status" value="1"/>
</dbReference>
<gene>
    <name evidence="13" type="ORF">D3273_08125</name>
</gene>
<dbReference type="Proteomes" id="UP000290759">
    <property type="component" value="Unassembled WGS sequence"/>
</dbReference>
<feature type="domain" description="Histidine kinase" evidence="12">
    <location>
        <begin position="216"/>
        <end position="436"/>
    </location>
</feature>
<dbReference type="InterPro" id="IPR036097">
    <property type="entry name" value="HisK_dim/P_sf"/>
</dbReference>
<dbReference type="InterPro" id="IPR004358">
    <property type="entry name" value="Sig_transdc_His_kin-like_C"/>
</dbReference>
<evidence type="ECO:0000256" key="9">
    <source>
        <dbReference type="ARBA" id="ARBA00022840"/>
    </source>
</evidence>
<dbReference type="SMART" id="SM00387">
    <property type="entry name" value="HATPase_c"/>
    <property type="match status" value="1"/>
</dbReference>
<evidence type="ECO:0000313" key="13">
    <source>
        <dbReference type="EMBL" id="RYC32353.1"/>
    </source>
</evidence>
<dbReference type="GO" id="GO:0000155">
    <property type="term" value="F:phosphorelay sensor kinase activity"/>
    <property type="evidence" value="ECO:0007669"/>
    <property type="project" value="InterPro"/>
</dbReference>
<dbReference type="GO" id="GO:0005886">
    <property type="term" value="C:plasma membrane"/>
    <property type="evidence" value="ECO:0007669"/>
    <property type="project" value="UniProtKB-SubCell"/>
</dbReference>
<dbReference type="Gene3D" id="3.30.565.10">
    <property type="entry name" value="Histidine kinase-like ATPase, C-terminal domain"/>
    <property type="match status" value="1"/>
</dbReference>
<keyword evidence="11" id="KW-1133">Transmembrane helix</keyword>
<evidence type="ECO:0000256" key="3">
    <source>
        <dbReference type="ARBA" id="ARBA00012438"/>
    </source>
</evidence>
<feature type="compositionally biased region" description="Basic and acidic residues" evidence="10">
    <location>
        <begin position="451"/>
        <end position="461"/>
    </location>
</feature>
<dbReference type="EC" id="2.7.13.3" evidence="3"/>
<dbReference type="AlphaFoldDB" id="A0A4Q2U6S8"/>
<dbReference type="InterPro" id="IPR047770">
    <property type="entry name" value="RegB"/>
</dbReference>